<dbReference type="InterPro" id="IPR000866">
    <property type="entry name" value="AhpC/TSA"/>
</dbReference>
<keyword evidence="3" id="KW-0575">Peroxidase</keyword>
<dbReference type="InterPro" id="IPR050217">
    <property type="entry name" value="Peroxiredoxin"/>
</dbReference>
<dbReference type="PANTHER" id="PTHR10681:SF121">
    <property type="entry name" value="ALKYL HYDROPEROXIDE REDUCTASE C"/>
    <property type="match status" value="1"/>
</dbReference>
<dbReference type="InterPro" id="IPR036249">
    <property type="entry name" value="Thioredoxin-like_sf"/>
</dbReference>
<name>A0A382X3C5_9ZZZZ</name>
<protein>
    <recommendedName>
        <fullName evidence="8">Thioredoxin domain-containing protein</fullName>
    </recommendedName>
</protein>
<evidence type="ECO:0000256" key="2">
    <source>
        <dbReference type="ARBA" id="ARBA00022490"/>
    </source>
</evidence>
<sequence length="208" mass="23270">MRQSLYPITMPRRWVSARNGSDGEDWGRVPDCEVEAYHNDEVKKIKLSDYRGKWLCRIFYPADFTFVCPTELEDAAKPYPEFQKANAEILCVSTDTVFVHKAWHDASDAIGKVDYPMVADPTGRLCRAFGTYIEDVGLSLRGSFVIDPEGTLKTIEIHDNSIGRSAKELLRKLSAAQFVAEHGDQVCSANWEPGSNTLKPGLDLVGKI</sequence>
<evidence type="ECO:0000313" key="9">
    <source>
        <dbReference type="EMBL" id="SVD64878.1"/>
    </source>
</evidence>
<keyword evidence="2" id="KW-0963">Cytoplasm</keyword>
<comment type="subcellular location">
    <subcellularLocation>
        <location evidence="1">Cytoplasm</location>
    </subcellularLocation>
</comment>
<evidence type="ECO:0000256" key="6">
    <source>
        <dbReference type="ARBA" id="ARBA00023157"/>
    </source>
</evidence>
<dbReference type="CDD" id="cd03015">
    <property type="entry name" value="PRX_Typ2cys"/>
    <property type="match status" value="1"/>
</dbReference>
<dbReference type="Pfam" id="PF00578">
    <property type="entry name" value="AhpC-TSA"/>
    <property type="match status" value="1"/>
</dbReference>
<evidence type="ECO:0000259" key="8">
    <source>
        <dbReference type="PROSITE" id="PS51352"/>
    </source>
</evidence>
<gene>
    <name evidence="9" type="ORF">METZ01_LOCUS417732</name>
</gene>
<dbReference type="FunFam" id="3.40.30.10:FF:000002">
    <property type="entry name" value="Alkyl hydroperoxide reductase C"/>
    <property type="match status" value="1"/>
</dbReference>
<dbReference type="GO" id="GO:0033554">
    <property type="term" value="P:cellular response to stress"/>
    <property type="evidence" value="ECO:0007669"/>
    <property type="project" value="TreeGrafter"/>
</dbReference>
<dbReference type="EMBL" id="UINC01164171">
    <property type="protein sequence ID" value="SVD64878.1"/>
    <property type="molecule type" value="Genomic_DNA"/>
</dbReference>
<proteinExistence type="predicted"/>
<keyword evidence="7" id="KW-0676">Redox-active center</keyword>
<accession>A0A382X3C5</accession>
<feature type="domain" description="Thioredoxin" evidence="8">
    <location>
        <begin position="23"/>
        <end position="178"/>
    </location>
</feature>
<evidence type="ECO:0000256" key="4">
    <source>
        <dbReference type="ARBA" id="ARBA00022862"/>
    </source>
</evidence>
<organism evidence="9">
    <name type="scientific">marine metagenome</name>
    <dbReference type="NCBI Taxonomy" id="408172"/>
    <lineage>
        <taxon>unclassified sequences</taxon>
        <taxon>metagenomes</taxon>
        <taxon>ecological metagenomes</taxon>
    </lineage>
</organism>
<keyword evidence="6" id="KW-1015">Disulfide bond</keyword>
<dbReference type="SUPFAM" id="SSF52833">
    <property type="entry name" value="Thioredoxin-like"/>
    <property type="match status" value="1"/>
</dbReference>
<evidence type="ECO:0000256" key="1">
    <source>
        <dbReference type="ARBA" id="ARBA00004496"/>
    </source>
</evidence>
<evidence type="ECO:0000256" key="7">
    <source>
        <dbReference type="ARBA" id="ARBA00023284"/>
    </source>
</evidence>
<keyword evidence="4" id="KW-0049">Antioxidant</keyword>
<dbReference type="GO" id="GO:0008379">
    <property type="term" value="F:thioredoxin peroxidase activity"/>
    <property type="evidence" value="ECO:0007669"/>
    <property type="project" value="TreeGrafter"/>
</dbReference>
<reference evidence="9" key="1">
    <citation type="submission" date="2018-05" db="EMBL/GenBank/DDBJ databases">
        <authorList>
            <person name="Lanie J.A."/>
            <person name="Ng W.-L."/>
            <person name="Kazmierczak K.M."/>
            <person name="Andrzejewski T.M."/>
            <person name="Davidsen T.M."/>
            <person name="Wayne K.J."/>
            <person name="Tettelin H."/>
            <person name="Glass J.I."/>
            <person name="Rusch D."/>
            <person name="Podicherti R."/>
            <person name="Tsui H.-C.T."/>
            <person name="Winkler M.E."/>
        </authorList>
    </citation>
    <scope>NUCLEOTIDE SEQUENCE</scope>
</reference>
<dbReference type="GO" id="GO:0045454">
    <property type="term" value="P:cell redox homeostasis"/>
    <property type="evidence" value="ECO:0007669"/>
    <property type="project" value="TreeGrafter"/>
</dbReference>
<dbReference type="PANTHER" id="PTHR10681">
    <property type="entry name" value="THIOREDOXIN PEROXIDASE"/>
    <property type="match status" value="1"/>
</dbReference>
<dbReference type="InterPro" id="IPR013766">
    <property type="entry name" value="Thioredoxin_domain"/>
</dbReference>
<evidence type="ECO:0000256" key="3">
    <source>
        <dbReference type="ARBA" id="ARBA00022559"/>
    </source>
</evidence>
<dbReference type="Gene3D" id="3.40.30.10">
    <property type="entry name" value="Glutaredoxin"/>
    <property type="match status" value="1"/>
</dbReference>
<dbReference type="GO" id="GO:0005829">
    <property type="term" value="C:cytosol"/>
    <property type="evidence" value="ECO:0007669"/>
    <property type="project" value="TreeGrafter"/>
</dbReference>
<keyword evidence="5" id="KW-0560">Oxidoreductase</keyword>
<evidence type="ECO:0000256" key="5">
    <source>
        <dbReference type="ARBA" id="ARBA00023002"/>
    </source>
</evidence>
<dbReference type="GO" id="GO:0042744">
    <property type="term" value="P:hydrogen peroxide catabolic process"/>
    <property type="evidence" value="ECO:0007669"/>
    <property type="project" value="TreeGrafter"/>
</dbReference>
<dbReference type="AlphaFoldDB" id="A0A382X3C5"/>
<dbReference type="PIRSF" id="PIRSF000239">
    <property type="entry name" value="AHPC"/>
    <property type="match status" value="1"/>
</dbReference>
<dbReference type="PROSITE" id="PS51352">
    <property type="entry name" value="THIOREDOXIN_2"/>
    <property type="match status" value="1"/>
</dbReference>
<dbReference type="GO" id="GO:0006979">
    <property type="term" value="P:response to oxidative stress"/>
    <property type="evidence" value="ECO:0007669"/>
    <property type="project" value="TreeGrafter"/>
</dbReference>
<dbReference type="InterPro" id="IPR024706">
    <property type="entry name" value="Peroxiredoxin_AhpC-typ"/>
</dbReference>